<evidence type="ECO:0000256" key="3">
    <source>
        <dbReference type="ARBA" id="ARBA00012891"/>
    </source>
</evidence>
<accession>A0ABW6IEE8</accession>
<dbReference type="Gene3D" id="3.90.15.10">
    <property type="entry name" value="Topoisomerase I, Chain A, domain 3"/>
    <property type="match status" value="1"/>
</dbReference>
<dbReference type="RefSeq" id="WP_377963811.1">
    <property type="nucleotide sequence ID" value="NZ_JBHZOL010000058.1"/>
</dbReference>
<dbReference type="Proteomes" id="UP001600165">
    <property type="component" value="Unassembled WGS sequence"/>
</dbReference>
<evidence type="ECO:0000313" key="9">
    <source>
        <dbReference type="EMBL" id="MFE4106242.1"/>
    </source>
</evidence>
<sequence>MPVVDPKKSAQQAGLRYVSDTTPGIERRPWGRGFTYLNAEGEHIQSDSVRDRIEALAIPPSWQEVWICSDPKGHLQATGRDAKGRKQYRYHPQWRQVRNQAKFERMLPFGLGLSDLRSQVDQHIRQRQLSREKVLATVVKLLETTLIRVGNAEYAQENQSFGLTTLRDRHVKISGQRLQFQFRGKSGVEHEIALSDRRLAKIVKRCRDIPGYELFQYFDQAGDRQTIDSGDVNEYLQQVTGQDFTAKEFRTWAGTVLAAQELVKLGRFESDKQAQHNVVQAVKAVAKQLGNRAATCRKYYVHPGILTAYSEDWLIPVVQEALAAKVAKTSDHLRPPEQAVLKILNKLDKS</sequence>
<reference evidence="9 10" key="1">
    <citation type="submission" date="2024-10" db="EMBL/GenBank/DDBJ databases">
        <authorList>
            <person name="Ratan Roy A."/>
            <person name="Morales Sandoval P.H."/>
            <person name="De Los Santos Villalobos S."/>
            <person name="Chakraborty S."/>
            <person name="Mukherjee J."/>
        </authorList>
    </citation>
    <scope>NUCLEOTIDE SEQUENCE [LARGE SCALE GENOMIC DNA]</scope>
    <source>
        <strain evidence="9 10">S1</strain>
    </source>
</reference>
<dbReference type="PROSITE" id="PS52038">
    <property type="entry name" value="TOPO_IB_2"/>
    <property type="match status" value="1"/>
</dbReference>
<evidence type="ECO:0000256" key="5">
    <source>
        <dbReference type="ARBA" id="ARBA00023125"/>
    </source>
</evidence>
<feature type="domain" description="DNA topoisomerase I catalytic core eukaryotic-type" evidence="7">
    <location>
        <begin position="93"/>
        <end position="299"/>
    </location>
</feature>
<dbReference type="SUPFAM" id="SSF55869">
    <property type="entry name" value="DNA topoisomerase I domain"/>
    <property type="match status" value="1"/>
</dbReference>
<comment type="similarity">
    <text evidence="2">Belongs to the type IB topoisomerase family.</text>
</comment>
<dbReference type="EC" id="5.6.2.1" evidence="3"/>
<dbReference type="InterPro" id="IPR049331">
    <property type="entry name" value="Top1B_N_bact"/>
</dbReference>
<evidence type="ECO:0000256" key="1">
    <source>
        <dbReference type="ARBA" id="ARBA00000213"/>
    </source>
</evidence>
<dbReference type="InterPro" id="IPR014711">
    <property type="entry name" value="TopoI_cat_a-hlx-sub_euk"/>
</dbReference>
<evidence type="ECO:0000259" key="8">
    <source>
        <dbReference type="Pfam" id="PF21338"/>
    </source>
</evidence>
<dbReference type="InterPro" id="IPR011010">
    <property type="entry name" value="DNA_brk_join_enz"/>
</dbReference>
<proteinExistence type="inferred from homology"/>
<gene>
    <name evidence="9" type="ORF">ACFVKH_08140</name>
</gene>
<comment type="catalytic activity">
    <reaction evidence="1">
        <text>ATP-independent breakage of single-stranded DNA, followed by passage and rejoining.</text>
        <dbReference type="EC" id="5.6.2.1"/>
    </reaction>
</comment>
<keyword evidence="6" id="KW-0413">Isomerase</keyword>
<feature type="domain" description="DNA topoisomerase IB N-terminal" evidence="8">
    <location>
        <begin position="33"/>
        <end position="81"/>
    </location>
</feature>
<evidence type="ECO:0000256" key="2">
    <source>
        <dbReference type="ARBA" id="ARBA00006645"/>
    </source>
</evidence>
<evidence type="ECO:0000259" key="7">
    <source>
        <dbReference type="Pfam" id="PF01028"/>
    </source>
</evidence>
<dbReference type="Pfam" id="PF01028">
    <property type="entry name" value="Topoisom_I"/>
    <property type="match status" value="1"/>
</dbReference>
<name>A0ABW6IEE8_9CYAN</name>
<dbReference type="Gene3D" id="1.10.132.120">
    <property type="match status" value="1"/>
</dbReference>
<dbReference type="PRINTS" id="PR00416">
    <property type="entry name" value="EUTPISMRASEI"/>
</dbReference>
<dbReference type="SUPFAM" id="SSF56349">
    <property type="entry name" value="DNA breaking-rejoining enzymes"/>
    <property type="match status" value="1"/>
</dbReference>
<organism evidence="9 10">
    <name type="scientific">Almyronema epifaneia S1</name>
    <dbReference type="NCBI Taxonomy" id="2991925"/>
    <lineage>
        <taxon>Bacteria</taxon>
        <taxon>Bacillati</taxon>
        <taxon>Cyanobacteriota</taxon>
        <taxon>Cyanophyceae</taxon>
        <taxon>Nodosilineales</taxon>
        <taxon>Nodosilineaceae</taxon>
        <taxon>Almyronema</taxon>
        <taxon>Almyronema epifaneia</taxon>
    </lineage>
</organism>
<dbReference type="InterPro" id="IPR013500">
    <property type="entry name" value="TopoI_cat_euk"/>
</dbReference>
<dbReference type="InterPro" id="IPR001631">
    <property type="entry name" value="TopoI"/>
</dbReference>
<protein>
    <recommendedName>
        <fullName evidence="3">DNA topoisomerase</fullName>
        <ecNumber evidence="3">5.6.2.1</ecNumber>
    </recommendedName>
</protein>
<dbReference type="InterPro" id="IPR035447">
    <property type="entry name" value="DNA_topo_I_N_sf"/>
</dbReference>
<comment type="caution">
    <text evidence="9">The sequence shown here is derived from an EMBL/GenBank/DDBJ whole genome shotgun (WGS) entry which is preliminary data.</text>
</comment>
<evidence type="ECO:0000256" key="4">
    <source>
        <dbReference type="ARBA" id="ARBA00023029"/>
    </source>
</evidence>
<evidence type="ECO:0000313" key="10">
    <source>
        <dbReference type="Proteomes" id="UP001600165"/>
    </source>
</evidence>
<keyword evidence="4" id="KW-0799">Topoisomerase</keyword>
<dbReference type="EMBL" id="JBHZOL010000058">
    <property type="protein sequence ID" value="MFE4106242.1"/>
    <property type="molecule type" value="Genomic_DNA"/>
</dbReference>
<dbReference type="Pfam" id="PF21338">
    <property type="entry name" value="Top1B_N_bact"/>
    <property type="match status" value="1"/>
</dbReference>
<keyword evidence="10" id="KW-1185">Reference proteome</keyword>
<keyword evidence="5" id="KW-0238">DNA-binding</keyword>
<evidence type="ECO:0000256" key="6">
    <source>
        <dbReference type="ARBA" id="ARBA00023235"/>
    </source>
</evidence>
<dbReference type="Gene3D" id="3.30.66.10">
    <property type="entry name" value="DNA topoisomerase I domain"/>
    <property type="match status" value="1"/>
</dbReference>